<reference evidence="2" key="1">
    <citation type="submission" date="2017-07" db="EMBL/GenBank/DDBJ databases">
        <authorList>
            <person name="Mikheyev A."/>
            <person name="Grau M."/>
        </authorList>
    </citation>
    <scope>NUCLEOTIDE SEQUENCE</scope>
    <source>
        <tissue evidence="2">Venom_gland</tissue>
    </source>
</reference>
<keyword evidence="1" id="KW-0472">Membrane</keyword>
<name>A0A2H6NKU8_9SAUR</name>
<evidence type="ECO:0000256" key="1">
    <source>
        <dbReference type="SAM" id="Phobius"/>
    </source>
</evidence>
<dbReference type="AlphaFoldDB" id="A0A2H6NKU8"/>
<protein>
    <submittedName>
        <fullName evidence="2">Uncharacterized protein</fullName>
    </submittedName>
</protein>
<organism evidence="2">
    <name type="scientific">Micrurus carvalhoi</name>
    <dbReference type="NCBI Taxonomy" id="3147026"/>
    <lineage>
        <taxon>Eukaryota</taxon>
        <taxon>Metazoa</taxon>
        <taxon>Chordata</taxon>
        <taxon>Craniata</taxon>
        <taxon>Vertebrata</taxon>
        <taxon>Euteleostomi</taxon>
        <taxon>Lepidosauria</taxon>
        <taxon>Squamata</taxon>
        <taxon>Bifurcata</taxon>
        <taxon>Unidentata</taxon>
        <taxon>Episquamata</taxon>
        <taxon>Toxicofera</taxon>
        <taxon>Serpentes</taxon>
        <taxon>Colubroidea</taxon>
        <taxon>Elapidae</taxon>
        <taxon>Elapinae</taxon>
        <taxon>Micrurus</taxon>
    </lineage>
</organism>
<sequence>MSMLSVCAGTENKEVQKRRNLHLTMAAVLTFLNTHMIFFLNKKYTQGHCVFFLLCTFSSHLNSNFKVQCSPLFLLSYKHLLLSQHNFFLLLSVSKEHFPLLEATAVLLMCEVIQPATLFSHPQPHDFF</sequence>
<keyword evidence="1" id="KW-1133">Transmembrane helix</keyword>
<proteinExistence type="predicted"/>
<evidence type="ECO:0000313" key="2">
    <source>
        <dbReference type="EMBL" id="LAA34812.1"/>
    </source>
</evidence>
<dbReference type="EMBL" id="IACI01118666">
    <property type="protein sequence ID" value="LAA34812.1"/>
    <property type="molecule type" value="Transcribed_RNA"/>
</dbReference>
<feature type="transmembrane region" description="Helical" evidence="1">
    <location>
        <begin position="21"/>
        <end position="40"/>
    </location>
</feature>
<reference evidence="2" key="2">
    <citation type="submission" date="2017-12" db="EMBL/GenBank/DDBJ databases">
        <title>Coralsnake Venomics: Analyses of Venom Gland Transcriptomes and Proteomes of Six Brazilian Taxa.</title>
        <authorList>
            <person name="Aird S.D."/>
            <person name="Jorge da Silva N."/>
            <person name="Qiu L."/>
            <person name="Villar-Briones A."/>
            <person name="Aparecida-Saddi V."/>
            <person name="Campos-Telles M.P."/>
            <person name="Grau M."/>
            <person name="Mikheyev A.S."/>
        </authorList>
    </citation>
    <scope>NUCLEOTIDE SEQUENCE</scope>
    <source>
        <tissue evidence="2">Venom_gland</tissue>
    </source>
</reference>
<accession>A0A2H6NKU8</accession>
<keyword evidence="1" id="KW-0812">Transmembrane</keyword>